<dbReference type="EC" id="4.2.3.5" evidence="3 11"/>
<feature type="binding site" evidence="11">
    <location>
        <position position="53"/>
    </location>
    <ligand>
        <name>NADP(+)</name>
        <dbReference type="ChEBI" id="CHEBI:58349"/>
    </ligand>
</feature>
<sequence>MSGIWGKNLRLSIFGESHAPAIGIVIDGLPPGTELDIENIRFQMNRRAPGRNKMSTPRGEKDEFEILSGYFNGKTTGTPLACMIRNADRRSSDYENISKTPRPGHADYTGFVKYGGFNDYRGGGHFSGRLTAPLVFAGAIAQQILEGMGIVIAAHAQSVAGVCDTRFEEVDVDKELVERLKASELAAIDTAKGELMKSEILKAREELDSVGGVIECMALGIPAGLGDPFFDSVESRLSGMLFSIPAVKGVEFGAGFEISRMRGSKANDEYVISDGQISTSTNNNGGILGGITSGMPMVFRAAIKPTPSISQMQSSVDIFSMKEVQLRVEGRHDPCIVPRAIPVVESAAALVILDMMLEGRK</sequence>
<evidence type="ECO:0000256" key="5">
    <source>
        <dbReference type="ARBA" id="ARBA00022630"/>
    </source>
</evidence>
<dbReference type="Pfam" id="PF01264">
    <property type="entry name" value="Chorismate_synt"/>
    <property type="match status" value="1"/>
</dbReference>
<dbReference type="InterPro" id="IPR035904">
    <property type="entry name" value="Chorismate_synth_AroC_sf"/>
</dbReference>
<comment type="similarity">
    <text evidence="2 11">Belongs to the chorismate synthase family.</text>
</comment>
<dbReference type="UniPathway" id="UPA00053">
    <property type="reaction ID" value="UER00090"/>
</dbReference>
<evidence type="ECO:0000313" key="12">
    <source>
        <dbReference type="EMBL" id="AHM55430.1"/>
    </source>
</evidence>
<evidence type="ECO:0000256" key="8">
    <source>
        <dbReference type="ARBA" id="ARBA00022857"/>
    </source>
</evidence>
<dbReference type="InterPro" id="IPR020541">
    <property type="entry name" value="Chorismate_synthase_CS"/>
</dbReference>
<keyword evidence="13" id="KW-1185">Reference proteome</keyword>
<comment type="pathway">
    <text evidence="1 11">Metabolic intermediate biosynthesis; chorismate biosynthesis; chorismate from D-erythrose 4-phosphate and phosphoenolpyruvate: step 7/7.</text>
</comment>
<dbReference type="GO" id="GO:0004107">
    <property type="term" value="F:chorismate synthase activity"/>
    <property type="evidence" value="ECO:0007669"/>
    <property type="project" value="UniProtKB-UniRule"/>
</dbReference>
<accession>W8T3M2</accession>
<feature type="binding site" evidence="11">
    <location>
        <begin position="125"/>
        <end position="127"/>
    </location>
    <ligand>
        <name>FMN</name>
        <dbReference type="ChEBI" id="CHEBI:58210"/>
    </ligand>
</feature>
<keyword evidence="4 11" id="KW-0028">Amino-acid biosynthesis</keyword>
<keyword evidence="8 11" id="KW-0521">NADP</keyword>
<dbReference type="NCBIfam" id="TIGR00033">
    <property type="entry name" value="aroC"/>
    <property type="match status" value="1"/>
</dbReference>
<dbReference type="AlphaFoldDB" id="W8T3M2"/>
<protein>
    <recommendedName>
        <fullName evidence="3 11">Chorismate synthase</fullName>
        <shortName evidence="11">CS</shortName>
        <ecNumber evidence="3 11">4.2.3.5</ecNumber>
    </recommendedName>
    <alternativeName>
        <fullName evidence="11">5-enolpyruvylshikimate-3-phosphate phospholyase</fullName>
    </alternativeName>
</protein>
<dbReference type="GO" id="GO:0009423">
    <property type="term" value="P:chorismate biosynthetic process"/>
    <property type="evidence" value="ECO:0007669"/>
    <property type="project" value="UniProtKB-UniRule"/>
</dbReference>
<dbReference type="HOGENOM" id="CLU_034547_0_0_9"/>
<dbReference type="HAMAP" id="MF_00300">
    <property type="entry name" value="Chorismate_synth"/>
    <property type="match status" value="1"/>
</dbReference>
<comment type="caution">
    <text evidence="11">Lacks conserved residue(s) required for the propagation of feature annotation.</text>
</comment>
<comment type="subunit">
    <text evidence="11">Homotetramer.</text>
</comment>
<dbReference type="Gene3D" id="3.60.150.10">
    <property type="entry name" value="Chorismate synthase AroC"/>
    <property type="match status" value="1"/>
</dbReference>
<evidence type="ECO:0000256" key="9">
    <source>
        <dbReference type="ARBA" id="ARBA00023141"/>
    </source>
</evidence>
<keyword evidence="10 11" id="KW-0456">Lyase</keyword>
<dbReference type="KEGG" id="eac:EAL2_c00930"/>
<organism evidence="12 13">
    <name type="scientific">Peptoclostridium acidaminophilum DSM 3953</name>
    <dbReference type="NCBI Taxonomy" id="1286171"/>
    <lineage>
        <taxon>Bacteria</taxon>
        <taxon>Bacillati</taxon>
        <taxon>Bacillota</taxon>
        <taxon>Clostridia</taxon>
        <taxon>Peptostreptococcales</taxon>
        <taxon>Peptoclostridiaceae</taxon>
        <taxon>Peptoclostridium</taxon>
    </lineage>
</organism>
<comment type="function">
    <text evidence="11">Catalyzes the anti-1,4-elimination of the C-3 phosphate and the C-6 proR hydrogen from 5-enolpyruvylshikimate-3-phosphate (EPSP) to yield chorismate, which is the branch point compound that serves as the starting substrate for the three terminal pathways of aromatic amino acid biosynthesis. This reaction introduces a second double bond into the aromatic ring system.</text>
</comment>
<evidence type="ECO:0000256" key="3">
    <source>
        <dbReference type="ARBA" id="ARBA00013036"/>
    </source>
</evidence>
<dbReference type="GO" id="GO:0005829">
    <property type="term" value="C:cytosol"/>
    <property type="evidence" value="ECO:0007669"/>
    <property type="project" value="TreeGrafter"/>
</dbReference>
<dbReference type="PANTHER" id="PTHR21085">
    <property type="entry name" value="CHORISMATE SYNTHASE"/>
    <property type="match status" value="1"/>
</dbReference>
<dbReference type="CDD" id="cd07304">
    <property type="entry name" value="Chorismate_synthase"/>
    <property type="match status" value="1"/>
</dbReference>
<feature type="binding site" evidence="11">
    <location>
        <position position="331"/>
    </location>
    <ligand>
        <name>FMN</name>
        <dbReference type="ChEBI" id="CHEBI:58210"/>
    </ligand>
</feature>
<dbReference type="PROSITE" id="PS00789">
    <property type="entry name" value="CHORISMATE_SYNTHASE_3"/>
    <property type="match status" value="1"/>
</dbReference>
<dbReference type="RefSeq" id="WP_025434480.1">
    <property type="nucleotide sequence ID" value="NZ_CP007452.1"/>
</dbReference>
<keyword evidence="7 11" id="KW-0274">FAD</keyword>
<dbReference type="eggNOG" id="COG0082">
    <property type="taxonomic scope" value="Bacteria"/>
</dbReference>
<feature type="binding site" evidence="11">
    <location>
        <position position="289"/>
    </location>
    <ligand>
        <name>FMN</name>
        <dbReference type="ChEBI" id="CHEBI:58210"/>
    </ligand>
</feature>
<evidence type="ECO:0000256" key="1">
    <source>
        <dbReference type="ARBA" id="ARBA00005044"/>
    </source>
</evidence>
<dbReference type="PROSITE" id="PS00788">
    <property type="entry name" value="CHORISMATE_SYNTHASE_2"/>
    <property type="match status" value="1"/>
</dbReference>
<dbReference type="InterPro" id="IPR000453">
    <property type="entry name" value="Chorismate_synth"/>
</dbReference>
<dbReference type="SUPFAM" id="SSF103263">
    <property type="entry name" value="Chorismate synthase, AroC"/>
    <property type="match status" value="1"/>
</dbReference>
<proteinExistence type="inferred from homology"/>
<dbReference type="GO" id="GO:0010181">
    <property type="term" value="F:FMN binding"/>
    <property type="evidence" value="ECO:0007669"/>
    <property type="project" value="TreeGrafter"/>
</dbReference>
<evidence type="ECO:0000256" key="4">
    <source>
        <dbReference type="ARBA" id="ARBA00022605"/>
    </source>
</evidence>
<evidence type="ECO:0000256" key="2">
    <source>
        <dbReference type="ARBA" id="ARBA00008014"/>
    </source>
</evidence>
<comment type="catalytic activity">
    <reaction evidence="11">
        <text>5-O-(1-carboxyvinyl)-3-phosphoshikimate = chorismate + phosphate</text>
        <dbReference type="Rhea" id="RHEA:21020"/>
        <dbReference type="ChEBI" id="CHEBI:29748"/>
        <dbReference type="ChEBI" id="CHEBI:43474"/>
        <dbReference type="ChEBI" id="CHEBI:57701"/>
        <dbReference type="EC" id="4.2.3.5"/>
    </reaction>
</comment>
<evidence type="ECO:0000256" key="6">
    <source>
        <dbReference type="ARBA" id="ARBA00022643"/>
    </source>
</evidence>
<evidence type="ECO:0000256" key="10">
    <source>
        <dbReference type="ARBA" id="ARBA00023239"/>
    </source>
</evidence>
<dbReference type="GO" id="GO:0008652">
    <property type="term" value="P:amino acid biosynthetic process"/>
    <property type="evidence" value="ECO:0007669"/>
    <property type="project" value="UniProtKB-KW"/>
</dbReference>
<dbReference type="NCBIfam" id="NF003793">
    <property type="entry name" value="PRK05382.1"/>
    <property type="match status" value="1"/>
</dbReference>
<keyword evidence="5 11" id="KW-0285">Flavoprotein</keyword>
<keyword evidence="6 11" id="KW-0288">FMN</keyword>
<feature type="binding site" evidence="11">
    <location>
        <begin position="304"/>
        <end position="308"/>
    </location>
    <ligand>
        <name>FMN</name>
        <dbReference type="ChEBI" id="CHEBI:58210"/>
    </ligand>
</feature>
<dbReference type="OrthoDB" id="9771806at2"/>
<name>W8T3M2_PEPAC</name>
<dbReference type="PIRSF" id="PIRSF001456">
    <property type="entry name" value="Chorismate_synth"/>
    <property type="match status" value="1"/>
</dbReference>
<dbReference type="STRING" id="1286171.EAL2_c00930"/>
<keyword evidence="9 11" id="KW-0057">Aromatic amino acid biosynthesis</keyword>
<dbReference type="GO" id="GO:0009073">
    <property type="term" value="P:aromatic amino acid family biosynthetic process"/>
    <property type="evidence" value="ECO:0007669"/>
    <property type="project" value="UniProtKB-KW"/>
</dbReference>
<feature type="binding site" evidence="11">
    <location>
        <position position="47"/>
    </location>
    <ligand>
        <name>NADP(+)</name>
        <dbReference type="ChEBI" id="CHEBI:58349"/>
    </ligand>
</feature>
<dbReference type="PATRIC" id="fig|1286171.3.peg.63"/>
<dbReference type="Proteomes" id="UP000019591">
    <property type="component" value="Chromosome"/>
</dbReference>
<evidence type="ECO:0000256" key="11">
    <source>
        <dbReference type="HAMAP-Rule" id="MF_00300"/>
    </source>
</evidence>
<evidence type="ECO:0000313" key="13">
    <source>
        <dbReference type="Proteomes" id="UP000019591"/>
    </source>
</evidence>
<gene>
    <name evidence="11 12" type="primary">aroC</name>
    <name evidence="12" type="ORF">EAL2_c00930</name>
</gene>
<dbReference type="PANTHER" id="PTHR21085:SF0">
    <property type="entry name" value="CHORISMATE SYNTHASE"/>
    <property type="match status" value="1"/>
</dbReference>
<dbReference type="EMBL" id="CP007452">
    <property type="protein sequence ID" value="AHM55430.1"/>
    <property type="molecule type" value="Genomic_DNA"/>
</dbReference>
<comment type="cofactor">
    <cofactor evidence="11">
        <name>FMNH2</name>
        <dbReference type="ChEBI" id="CHEBI:57618"/>
    </cofactor>
    <text evidence="11">Reduced FMN (FMNH(2)).</text>
</comment>
<reference evidence="12 13" key="1">
    <citation type="journal article" date="2014" name="Genome Announc.">
        <title>Complete Genome Sequence of Amino Acid-Utilizing Eubacterium acidaminophilum al-2 (DSM 3953).</title>
        <authorList>
            <person name="Poehlein A."/>
            <person name="Andreesen J.R."/>
            <person name="Daniel R."/>
        </authorList>
    </citation>
    <scope>NUCLEOTIDE SEQUENCE [LARGE SCALE GENOMIC DNA]</scope>
    <source>
        <strain evidence="12 13">DSM 3953</strain>
    </source>
</reference>
<evidence type="ECO:0000256" key="7">
    <source>
        <dbReference type="ARBA" id="ARBA00022827"/>
    </source>
</evidence>